<feature type="chain" id="PRO_5039454045" evidence="2">
    <location>
        <begin position="30"/>
        <end position="228"/>
    </location>
</feature>
<dbReference type="Gene3D" id="1.20.1260.10">
    <property type="match status" value="1"/>
</dbReference>
<feature type="signal peptide" evidence="2">
    <location>
        <begin position="1"/>
        <end position="29"/>
    </location>
</feature>
<evidence type="ECO:0000313" key="4">
    <source>
        <dbReference type="EMBL" id="NYI03925.1"/>
    </source>
</evidence>
<dbReference type="Proteomes" id="UP000567795">
    <property type="component" value="Unassembled WGS sequence"/>
</dbReference>
<dbReference type="EMBL" id="JACBZD010000001">
    <property type="protein sequence ID" value="NYI03925.1"/>
    <property type="molecule type" value="Genomic_DNA"/>
</dbReference>
<dbReference type="PANTHER" id="PTHR36933">
    <property type="entry name" value="SLL0788 PROTEIN"/>
    <property type="match status" value="1"/>
</dbReference>
<feature type="region of interest" description="Disordered" evidence="1">
    <location>
        <begin position="38"/>
        <end position="57"/>
    </location>
</feature>
<dbReference type="Pfam" id="PF03713">
    <property type="entry name" value="DUF305"/>
    <property type="match status" value="1"/>
</dbReference>
<feature type="domain" description="DUF305" evidence="3">
    <location>
        <begin position="64"/>
        <end position="221"/>
    </location>
</feature>
<dbReference type="PROSITE" id="PS51257">
    <property type="entry name" value="PROKAR_LIPOPROTEIN"/>
    <property type="match status" value="1"/>
</dbReference>
<reference evidence="4 5" key="1">
    <citation type="submission" date="2020-07" db="EMBL/GenBank/DDBJ databases">
        <title>Sequencing the genomes of 1000 actinobacteria strains.</title>
        <authorList>
            <person name="Klenk H.-P."/>
        </authorList>
    </citation>
    <scope>NUCLEOTIDE SEQUENCE [LARGE SCALE GENOMIC DNA]</scope>
    <source>
        <strain evidence="4 5">DSM 42178</strain>
    </source>
</reference>
<sequence>MNTRKLGIVRTTALAVAALATAGALTGCAGGEQDTATAGGAGAGAAADPSGSATVPAGEHNAADVAFAQGMIPHHRQAVEMAELAADRAADPAVRDLADAVERAQQPEIDTMTAWLTAWGEDVPQQGDMGDMDHGGHGDHGSPSASEGDGMMTEEEMAELEAASGTEFDRMWMEMMIRHHEGAVAMATTEQQDGAYPPAVELAGQVIRTQQAEIDRMRQMLDELGRRG</sequence>
<evidence type="ECO:0000256" key="1">
    <source>
        <dbReference type="SAM" id="MobiDB-lite"/>
    </source>
</evidence>
<feature type="compositionally biased region" description="Basic and acidic residues" evidence="1">
    <location>
        <begin position="131"/>
        <end position="140"/>
    </location>
</feature>
<proteinExistence type="predicted"/>
<dbReference type="InterPro" id="IPR012347">
    <property type="entry name" value="Ferritin-like"/>
</dbReference>
<name>A0A852ZQ98_9ACTN</name>
<dbReference type="PANTHER" id="PTHR36933:SF1">
    <property type="entry name" value="SLL0788 PROTEIN"/>
    <property type="match status" value="1"/>
</dbReference>
<keyword evidence="5" id="KW-1185">Reference proteome</keyword>
<comment type="caution">
    <text evidence="4">The sequence shown here is derived from an EMBL/GenBank/DDBJ whole genome shotgun (WGS) entry which is preliminary data.</text>
</comment>
<feature type="region of interest" description="Disordered" evidence="1">
    <location>
        <begin position="123"/>
        <end position="150"/>
    </location>
</feature>
<dbReference type="InterPro" id="IPR005183">
    <property type="entry name" value="DUF305_CopM-like"/>
</dbReference>
<dbReference type="RefSeq" id="WP_179812903.1">
    <property type="nucleotide sequence ID" value="NZ_JACBZD010000001.1"/>
</dbReference>
<evidence type="ECO:0000256" key="2">
    <source>
        <dbReference type="SAM" id="SignalP"/>
    </source>
</evidence>
<accession>A0A852ZQ98</accession>
<evidence type="ECO:0000313" key="5">
    <source>
        <dbReference type="Proteomes" id="UP000567795"/>
    </source>
</evidence>
<gene>
    <name evidence="4" type="ORF">FHU37_000868</name>
</gene>
<evidence type="ECO:0000259" key="3">
    <source>
        <dbReference type="Pfam" id="PF03713"/>
    </source>
</evidence>
<keyword evidence="2" id="KW-0732">Signal</keyword>
<organism evidence="4 5">
    <name type="scientific">Allostreptomyces psammosilenae</name>
    <dbReference type="NCBI Taxonomy" id="1892865"/>
    <lineage>
        <taxon>Bacteria</taxon>
        <taxon>Bacillati</taxon>
        <taxon>Actinomycetota</taxon>
        <taxon>Actinomycetes</taxon>
        <taxon>Kitasatosporales</taxon>
        <taxon>Streptomycetaceae</taxon>
        <taxon>Allostreptomyces</taxon>
    </lineage>
</organism>
<feature type="compositionally biased region" description="Low complexity" evidence="1">
    <location>
        <begin position="38"/>
        <end position="53"/>
    </location>
</feature>
<dbReference type="AlphaFoldDB" id="A0A852ZQ98"/>
<protein>
    <submittedName>
        <fullName evidence="4">Uncharacterized protein (DUF305 family)</fullName>
    </submittedName>
</protein>